<feature type="binding site" evidence="3">
    <location>
        <position position="120"/>
    </location>
    <ligand>
        <name>a divalent metal cation</name>
        <dbReference type="ChEBI" id="CHEBI:60240"/>
        <label>1</label>
    </ligand>
</feature>
<reference evidence="4 5" key="1">
    <citation type="submission" date="2017-02" db="EMBL/GenBank/DDBJ databases">
        <authorList>
            <person name="Peterson S.W."/>
        </authorList>
    </citation>
    <scope>NUCLEOTIDE SEQUENCE [LARGE SCALE GENOMIC DNA]</scope>
    <source>
        <strain evidence="4 5">DSM 25262</strain>
    </source>
</reference>
<dbReference type="SUPFAM" id="SSF102705">
    <property type="entry name" value="NIF3 (NGG1p interacting factor 3)-like"/>
    <property type="match status" value="1"/>
</dbReference>
<feature type="binding site" evidence="3">
    <location>
        <position position="286"/>
    </location>
    <ligand>
        <name>a divalent metal cation</name>
        <dbReference type="ChEBI" id="CHEBI:60240"/>
        <label>1</label>
    </ligand>
</feature>
<feature type="binding site" evidence="3">
    <location>
        <position position="282"/>
    </location>
    <ligand>
        <name>a divalent metal cation</name>
        <dbReference type="ChEBI" id="CHEBI:60240"/>
        <label>1</label>
    </ligand>
</feature>
<comment type="similarity">
    <text evidence="1">Belongs to the GTP cyclohydrolase I type 2/NIF3 family.</text>
</comment>
<dbReference type="PANTHER" id="PTHR13799">
    <property type="entry name" value="NGG1 INTERACTING FACTOR 3"/>
    <property type="match status" value="1"/>
</dbReference>
<organism evidence="4 5">
    <name type="scientific">Ohtaekwangia koreensis</name>
    <dbReference type="NCBI Taxonomy" id="688867"/>
    <lineage>
        <taxon>Bacteria</taxon>
        <taxon>Pseudomonadati</taxon>
        <taxon>Bacteroidota</taxon>
        <taxon>Cytophagia</taxon>
        <taxon>Cytophagales</taxon>
        <taxon>Fulvivirgaceae</taxon>
        <taxon>Ohtaekwangia</taxon>
    </lineage>
</organism>
<keyword evidence="2 3" id="KW-0479">Metal-binding</keyword>
<sequence length="318" mass="35847">MSKHSKITKLTSMNDGDYGIWRRREFISTVTKAISASALFMAPVTGFTRPIDQPSPPLTVQQVIDLILKEIPRLPISGTVDTLKSGIPDQLVTGIVTTSFATIPVIEKAIALNANFIIAHEPTFYNHRDDTDWLEKDEVYQYKYSLLKKHNIAVWRFHDYWHSHRPDGVQMGVLTTLGWEKYADPEELHVINLPPTSLQQIVTHVKSKLGIHTVRVMGNPAQECKRILLLPGAPGGRRQIDALQQVKPDVLIGGELSEWETSEYMRDLQSIGIKRSLIVLGHAVSEEPGMQWLVPWLQPKVPGLTITHVPARNPFTFM</sequence>
<evidence type="ECO:0000256" key="2">
    <source>
        <dbReference type="ARBA" id="ARBA00022723"/>
    </source>
</evidence>
<dbReference type="STRING" id="688867.SAMN05660236_0778"/>
<evidence type="ECO:0000256" key="3">
    <source>
        <dbReference type="PIRSR" id="PIRSR602678-1"/>
    </source>
</evidence>
<dbReference type="EMBL" id="FUZU01000001">
    <property type="protein sequence ID" value="SKC46691.1"/>
    <property type="molecule type" value="Genomic_DNA"/>
</dbReference>
<gene>
    <name evidence="4" type="ORF">SAMN05660236_0778</name>
</gene>
<keyword evidence="4" id="KW-0378">Hydrolase</keyword>
<dbReference type="GO" id="GO:0046872">
    <property type="term" value="F:metal ion binding"/>
    <property type="evidence" value="ECO:0007669"/>
    <property type="project" value="UniProtKB-KW"/>
</dbReference>
<evidence type="ECO:0000313" key="5">
    <source>
        <dbReference type="Proteomes" id="UP000190961"/>
    </source>
</evidence>
<dbReference type="GO" id="GO:0005737">
    <property type="term" value="C:cytoplasm"/>
    <property type="evidence" value="ECO:0007669"/>
    <property type="project" value="TreeGrafter"/>
</dbReference>
<dbReference type="GO" id="GO:0016787">
    <property type="term" value="F:hydrolase activity"/>
    <property type="evidence" value="ECO:0007669"/>
    <property type="project" value="UniProtKB-KW"/>
</dbReference>
<dbReference type="AlphaFoldDB" id="A0A1T5J5P2"/>
<dbReference type="Gene3D" id="3.40.1390.30">
    <property type="entry name" value="NIF3 (NGG1p interacting factor 3)-like"/>
    <property type="match status" value="2"/>
</dbReference>
<evidence type="ECO:0000256" key="1">
    <source>
        <dbReference type="ARBA" id="ARBA00006964"/>
    </source>
</evidence>
<proteinExistence type="inferred from homology"/>
<dbReference type="Pfam" id="PF01784">
    <property type="entry name" value="DUF34_NIF3"/>
    <property type="match status" value="1"/>
</dbReference>
<dbReference type="InterPro" id="IPR036069">
    <property type="entry name" value="DUF34/NIF3_sf"/>
</dbReference>
<name>A0A1T5J5P2_9BACT</name>
<protein>
    <submittedName>
        <fullName evidence="4">Putative GTP cyclohydrolase 1 type 2, NIF3 family</fullName>
    </submittedName>
</protein>
<keyword evidence="5" id="KW-1185">Reference proteome</keyword>
<evidence type="ECO:0000313" key="4">
    <source>
        <dbReference type="EMBL" id="SKC46691.1"/>
    </source>
</evidence>
<dbReference type="InterPro" id="IPR002678">
    <property type="entry name" value="DUF34/NIF3"/>
</dbReference>
<dbReference type="RefSeq" id="WP_245840465.1">
    <property type="nucleotide sequence ID" value="NZ_FUZU01000001.1"/>
</dbReference>
<dbReference type="PANTHER" id="PTHR13799:SF14">
    <property type="entry name" value="GTP CYCLOHYDROLASE 1 TYPE 2 HOMOLOG"/>
    <property type="match status" value="1"/>
</dbReference>
<accession>A0A1T5J5P2</accession>
<dbReference type="Proteomes" id="UP000190961">
    <property type="component" value="Unassembled WGS sequence"/>
</dbReference>